<dbReference type="InterPro" id="IPR040256">
    <property type="entry name" value="At4g02000-like"/>
</dbReference>
<dbReference type="PANTHER" id="PTHR31286:SF99">
    <property type="entry name" value="DUF4283 DOMAIN-CONTAINING PROTEIN"/>
    <property type="match status" value="1"/>
</dbReference>
<name>A0A1R3KJS1_9ROSI</name>
<keyword evidence="3" id="KW-1185">Reference proteome</keyword>
<protein>
    <submittedName>
        <fullName evidence="2">Uncharacterized protein</fullName>
    </submittedName>
</protein>
<dbReference type="OrthoDB" id="995555at2759"/>
<dbReference type="EMBL" id="AWUE01013339">
    <property type="protein sequence ID" value="OMP07238.1"/>
    <property type="molecule type" value="Genomic_DNA"/>
</dbReference>
<dbReference type="AlphaFoldDB" id="A0A1R3KJS1"/>
<sequence>MAVWIQLPNLPVEYYGTTTLHRITAFIGTPVKIDAQTSTASRTHYARICVEVEMGRCLPKSIVIEAVVQPIRYEIKTSFCLTCSMIGHKQQTCALTKTSTNSESNPPSTSPEIKEEWQLVDRSLRRWHSTRKPEDSLATAQGLIGPRVPIHAQSIEAHNVDKEGAQPKSQQNGSIKAKQTSLLPSKPQQIWQPKVVLAQDPKNPNFVVSSNSFSFLSDLEDSTQLSDTISLTGGPSDTPFSLTGGPLLENEICDSPRTPTPQTDSSTAEITDSVMSYSSVFPITASTEPNLTTMPSNATDCGTASFLTTSTPFSSSLILYNAPIPSQSKTITEPPPSLSHHGFSPDNPNHPFPFDPINSTFPSHSSPPDDRPLPPSLIRNLFPTNPSSTSNFICTLTHICPANSTPDPNHDSTILLDRPAANSSTSLPSPHQPPPSPSPAFEFSAVRSSPCHLPTSPHPSINTFPPPTSIQGSTYRVRSKPFYLLIPPLLCSPVPGASGSSQVRNSPSRRIVRLSWRPGCNLPSQVLCRAKRETPSDHTDPTRKQLKRFCETSDIRNSIMTSETLSIRKMVRIVSWNCRGVGRPEFLAELRQLLNLHRPHILIILEIRINDVRAEHIILQLALKGRLISAALG</sequence>
<accession>A0A1R3KJS1</accession>
<evidence type="ECO:0000313" key="3">
    <source>
        <dbReference type="Proteomes" id="UP000187203"/>
    </source>
</evidence>
<dbReference type="SUPFAM" id="SSF56219">
    <property type="entry name" value="DNase I-like"/>
    <property type="match status" value="1"/>
</dbReference>
<feature type="region of interest" description="Disordered" evidence="1">
    <location>
        <begin position="161"/>
        <end position="184"/>
    </location>
</feature>
<comment type="caution">
    <text evidence="2">The sequence shown here is derived from an EMBL/GenBank/DDBJ whole genome shotgun (WGS) entry which is preliminary data.</text>
</comment>
<dbReference type="InterPro" id="IPR036691">
    <property type="entry name" value="Endo/exonu/phosph_ase_sf"/>
</dbReference>
<gene>
    <name evidence="2" type="ORF">COLO4_07516</name>
</gene>
<feature type="compositionally biased region" description="Polar residues" evidence="1">
    <location>
        <begin position="167"/>
        <end position="184"/>
    </location>
</feature>
<feature type="region of interest" description="Disordered" evidence="1">
    <location>
        <begin position="326"/>
        <end position="379"/>
    </location>
</feature>
<organism evidence="2 3">
    <name type="scientific">Corchorus olitorius</name>
    <dbReference type="NCBI Taxonomy" id="93759"/>
    <lineage>
        <taxon>Eukaryota</taxon>
        <taxon>Viridiplantae</taxon>
        <taxon>Streptophyta</taxon>
        <taxon>Embryophyta</taxon>
        <taxon>Tracheophyta</taxon>
        <taxon>Spermatophyta</taxon>
        <taxon>Magnoliopsida</taxon>
        <taxon>eudicotyledons</taxon>
        <taxon>Gunneridae</taxon>
        <taxon>Pentapetalae</taxon>
        <taxon>rosids</taxon>
        <taxon>malvids</taxon>
        <taxon>Malvales</taxon>
        <taxon>Malvaceae</taxon>
        <taxon>Grewioideae</taxon>
        <taxon>Apeibeae</taxon>
        <taxon>Corchorus</taxon>
    </lineage>
</organism>
<dbReference type="Proteomes" id="UP000187203">
    <property type="component" value="Unassembled WGS sequence"/>
</dbReference>
<feature type="region of interest" description="Disordered" evidence="1">
    <location>
        <begin position="407"/>
        <end position="467"/>
    </location>
</feature>
<evidence type="ECO:0000313" key="2">
    <source>
        <dbReference type="EMBL" id="OMP07238.1"/>
    </source>
</evidence>
<proteinExistence type="predicted"/>
<feature type="compositionally biased region" description="Polar residues" evidence="1">
    <location>
        <begin position="458"/>
        <end position="467"/>
    </location>
</feature>
<dbReference type="PANTHER" id="PTHR31286">
    <property type="entry name" value="GLYCINE-RICH CELL WALL STRUCTURAL PROTEIN 1.8-LIKE"/>
    <property type="match status" value="1"/>
</dbReference>
<dbReference type="STRING" id="93759.A0A1R3KJS1"/>
<evidence type="ECO:0000256" key="1">
    <source>
        <dbReference type="SAM" id="MobiDB-lite"/>
    </source>
</evidence>
<reference evidence="3" key="1">
    <citation type="submission" date="2013-09" db="EMBL/GenBank/DDBJ databases">
        <title>Corchorus olitorius genome sequencing.</title>
        <authorList>
            <person name="Alam M."/>
            <person name="Haque M.S."/>
            <person name="Islam M.S."/>
            <person name="Emdad E.M."/>
            <person name="Islam M.M."/>
            <person name="Ahmed B."/>
            <person name="Halim A."/>
            <person name="Hossen Q.M.M."/>
            <person name="Hossain M.Z."/>
            <person name="Ahmed R."/>
            <person name="Khan M.M."/>
            <person name="Islam R."/>
            <person name="Rashid M.M."/>
            <person name="Khan S.A."/>
            <person name="Rahman M.S."/>
            <person name="Alam M."/>
            <person name="Yahiya A.S."/>
            <person name="Khan M.S."/>
            <person name="Azam M.S."/>
            <person name="Haque T."/>
            <person name="Lashkar M.Z.H."/>
            <person name="Akhand A.I."/>
            <person name="Morshed G."/>
            <person name="Roy S."/>
            <person name="Uddin K.S."/>
            <person name="Rabeya T."/>
            <person name="Hossain A.S."/>
            <person name="Chowdhury A."/>
            <person name="Snigdha A.R."/>
            <person name="Mortoza M.S."/>
            <person name="Matin S.A."/>
            <person name="Hoque S.M.E."/>
            <person name="Islam M.K."/>
            <person name="Roy D.K."/>
            <person name="Haider R."/>
            <person name="Moosa M.M."/>
            <person name="Elias S.M."/>
            <person name="Hasan A.M."/>
            <person name="Jahan S."/>
            <person name="Shafiuddin M."/>
            <person name="Mahmood N."/>
            <person name="Shommy N.S."/>
        </authorList>
    </citation>
    <scope>NUCLEOTIDE SEQUENCE [LARGE SCALE GENOMIC DNA]</scope>
    <source>
        <strain evidence="3">cv. O-4</strain>
    </source>
</reference>